<evidence type="ECO:0000256" key="1">
    <source>
        <dbReference type="SAM" id="MobiDB-lite"/>
    </source>
</evidence>
<feature type="signal peptide" evidence="2">
    <location>
        <begin position="1"/>
        <end position="20"/>
    </location>
</feature>
<feature type="chain" id="PRO_5034155780" evidence="2">
    <location>
        <begin position="21"/>
        <end position="145"/>
    </location>
</feature>
<dbReference type="AlphaFoldDB" id="A0A8D8LQ93"/>
<keyword evidence="2" id="KW-0732">Signal</keyword>
<feature type="region of interest" description="Disordered" evidence="1">
    <location>
        <begin position="73"/>
        <end position="92"/>
    </location>
</feature>
<proteinExistence type="predicted"/>
<accession>A0A8D8LQ93</accession>
<organism evidence="3">
    <name type="scientific">Cacopsylla melanoneura</name>
    <dbReference type="NCBI Taxonomy" id="428564"/>
    <lineage>
        <taxon>Eukaryota</taxon>
        <taxon>Metazoa</taxon>
        <taxon>Ecdysozoa</taxon>
        <taxon>Arthropoda</taxon>
        <taxon>Hexapoda</taxon>
        <taxon>Insecta</taxon>
        <taxon>Pterygota</taxon>
        <taxon>Neoptera</taxon>
        <taxon>Paraneoptera</taxon>
        <taxon>Hemiptera</taxon>
        <taxon>Sternorrhyncha</taxon>
        <taxon>Psylloidea</taxon>
        <taxon>Psyllidae</taxon>
        <taxon>Psyllinae</taxon>
        <taxon>Cacopsylla</taxon>
    </lineage>
</organism>
<name>A0A8D8LQ93_9HEMI</name>
<evidence type="ECO:0000256" key="2">
    <source>
        <dbReference type="SAM" id="SignalP"/>
    </source>
</evidence>
<feature type="compositionally biased region" description="Basic and acidic residues" evidence="1">
    <location>
        <begin position="80"/>
        <end position="92"/>
    </location>
</feature>
<evidence type="ECO:0000313" key="3">
    <source>
        <dbReference type="EMBL" id="CAG6614145.1"/>
    </source>
</evidence>
<protein>
    <submittedName>
        <fullName evidence="3">Uncharacterized protein</fullName>
    </submittedName>
</protein>
<sequence>MNTLFLLYTVLAHLSSPSDGPRCRHSRSVALPYSSFLNAKFTPSMILPHQPDAHRVVSTPGSFSTSDALANRNLSLQEPRSPRDRQEKQRLRAPDVNWSRHSLTRRMRVRLRVERFIVGELLWFGLLWLMVYPLTEQCRSDVNTS</sequence>
<dbReference type="EMBL" id="HBUF01029460">
    <property type="protein sequence ID" value="CAG6614145.1"/>
    <property type="molecule type" value="Transcribed_RNA"/>
</dbReference>
<reference evidence="3" key="1">
    <citation type="submission" date="2021-05" db="EMBL/GenBank/DDBJ databases">
        <authorList>
            <person name="Alioto T."/>
            <person name="Alioto T."/>
            <person name="Gomez Garrido J."/>
        </authorList>
    </citation>
    <scope>NUCLEOTIDE SEQUENCE</scope>
</reference>